<gene>
    <name evidence="2" type="ORF">SULYE_0352</name>
</gene>
<evidence type="ECO:0000313" key="3">
    <source>
        <dbReference type="Proteomes" id="UP000005540"/>
    </source>
</evidence>
<accession>C4FIG7</accession>
<dbReference type="InterPro" id="IPR025497">
    <property type="entry name" value="PatA-like_N"/>
</dbReference>
<evidence type="ECO:0000313" key="2">
    <source>
        <dbReference type="EMBL" id="EEP61128.1"/>
    </source>
</evidence>
<evidence type="ECO:0000259" key="1">
    <source>
        <dbReference type="Pfam" id="PF14332"/>
    </source>
</evidence>
<keyword evidence="3" id="KW-1185">Reference proteome</keyword>
<sequence>MINSGNLKTFSLIDIFQIIKEGKKNCILAIENNNNVYGIYFKGGDPVYVRKVKRSFFLYMDLDFESVLKRDKISKQDIFKNFATLLPIILKIKEGRFSITSGFIKYSEDIKPLINTEKLIILLSRNLTLEEVNRKITDPEMIFEKTEKAQELSELADLSSQEREILALVDGKNKVSDIIAKIHFNRILKDENILYINDEEHVKKLYEDSELLVKRALYGLLASRIIRKSRSIKKSESIIERILSYLESKPIKQSLKEI</sequence>
<proteinExistence type="predicted"/>
<dbReference type="PANTHER" id="PTHR36304:SF4">
    <property type="entry name" value="DUF4388 DOMAIN-CONTAINING PROTEIN"/>
    <property type="match status" value="1"/>
</dbReference>
<dbReference type="Proteomes" id="UP000005540">
    <property type="component" value="Unassembled WGS sequence"/>
</dbReference>
<dbReference type="EMBL" id="ABZS01000022">
    <property type="protein sequence ID" value="EEP61128.1"/>
    <property type="molecule type" value="Genomic_DNA"/>
</dbReference>
<protein>
    <recommendedName>
        <fullName evidence="1">PatA-like N-terminal domain-containing protein</fullName>
    </recommendedName>
</protein>
<dbReference type="Pfam" id="PF14332">
    <property type="entry name" value="DUF4388"/>
    <property type="match status" value="1"/>
</dbReference>
<feature type="domain" description="PatA-like N-terminal" evidence="1">
    <location>
        <begin position="4"/>
        <end position="127"/>
    </location>
</feature>
<dbReference type="AlphaFoldDB" id="C4FIG7"/>
<dbReference type="OrthoDB" id="11765at2"/>
<comment type="caution">
    <text evidence="2">The sequence shown here is derived from an EMBL/GenBank/DDBJ whole genome shotgun (WGS) entry which is preliminary data.</text>
</comment>
<dbReference type="PANTHER" id="PTHR36304">
    <property type="entry name" value="DOMAIN GTPASE-ACTIVATING PROTEIN, PUTATIVE-RELATED-RELATED"/>
    <property type="match status" value="1"/>
</dbReference>
<organism evidence="2 3">
    <name type="scientific">Sulfurihydrogenibium yellowstonense SS-5</name>
    <dbReference type="NCBI Taxonomy" id="432331"/>
    <lineage>
        <taxon>Bacteria</taxon>
        <taxon>Pseudomonadati</taxon>
        <taxon>Aquificota</taxon>
        <taxon>Aquificia</taxon>
        <taxon>Aquificales</taxon>
        <taxon>Hydrogenothermaceae</taxon>
        <taxon>Sulfurihydrogenibium</taxon>
    </lineage>
</organism>
<reference evidence="2 3" key="1">
    <citation type="submission" date="2009-04" db="EMBL/GenBank/DDBJ databases">
        <authorList>
            <person name="Reysenbach A.-L."/>
            <person name="Heidelberg J.F."/>
            <person name="Nelson W.C."/>
        </authorList>
    </citation>
    <scope>NUCLEOTIDE SEQUENCE [LARGE SCALE GENOMIC DNA]</scope>
    <source>
        <strain evidence="2 3">SS-5</strain>
    </source>
</reference>
<name>C4FIG7_9AQUI</name>
<dbReference type="RefSeq" id="WP_007545855.1">
    <property type="nucleotide sequence ID" value="NZ_ABZS01000022.1"/>
</dbReference>